<evidence type="ECO:0000313" key="3">
    <source>
        <dbReference type="Proteomes" id="UP001139447"/>
    </source>
</evidence>
<dbReference type="Gene3D" id="3.30.1330.230">
    <property type="match status" value="1"/>
</dbReference>
<evidence type="ECO:0000259" key="1">
    <source>
        <dbReference type="PROSITE" id="PS51664"/>
    </source>
</evidence>
<gene>
    <name evidence="2" type="ORF">MMF98_14875</name>
</gene>
<dbReference type="Pfam" id="PF02624">
    <property type="entry name" value="YcaO"/>
    <property type="match status" value="1"/>
</dbReference>
<dbReference type="EMBL" id="JALGBI010000001">
    <property type="protein sequence ID" value="MCJ0764499.1"/>
    <property type="molecule type" value="Genomic_DNA"/>
</dbReference>
<dbReference type="InterPro" id="IPR003776">
    <property type="entry name" value="YcaO-like_dom"/>
</dbReference>
<protein>
    <submittedName>
        <fullName evidence="2">YcaO-like family protein</fullName>
    </submittedName>
</protein>
<keyword evidence="3" id="KW-1185">Reference proteome</keyword>
<dbReference type="PROSITE" id="PS51664">
    <property type="entry name" value="YCAO"/>
    <property type="match status" value="1"/>
</dbReference>
<comment type="caution">
    <text evidence="2">The sequence shown here is derived from an EMBL/GenBank/DDBJ whole genome shotgun (WGS) entry which is preliminary data.</text>
</comment>
<dbReference type="Gene3D" id="3.30.40.250">
    <property type="match status" value="1"/>
</dbReference>
<reference evidence="2" key="1">
    <citation type="submission" date="2022-03" db="EMBL/GenBank/DDBJ databases">
        <authorList>
            <person name="Woo C.Y."/>
        </authorList>
    </citation>
    <scope>NUCLEOTIDE SEQUENCE</scope>
    <source>
        <strain evidence="2">CYS-02</strain>
    </source>
</reference>
<accession>A0A9X1VWD2</accession>
<dbReference type="PANTHER" id="PTHR37809">
    <property type="entry name" value="RIBOSOMAL PROTEIN S12 METHYLTHIOTRANSFERASE ACCESSORY FACTOR YCAO"/>
    <property type="match status" value="1"/>
</dbReference>
<organism evidence="2 3">
    <name type="scientific">Variovorax terrae</name>
    <dbReference type="NCBI Taxonomy" id="2923278"/>
    <lineage>
        <taxon>Bacteria</taxon>
        <taxon>Pseudomonadati</taxon>
        <taxon>Pseudomonadota</taxon>
        <taxon>Betaproteobacteria</taxon>
        <taxon>Burkholderiales</taxon>
        <taxon>Comamonadaceae</taxon>
        <taxon>Variovorax</taxon>
    </lineage>
</organism>
<proteinExistence type="predicted"/>
<dbReference type="PANTHER" id="PTHR37809:SF1">
    <property type="entry name" value="RIBOSOMAL PROTEIN S12 METHYLTHIOTRANSFERASE ACCESSORY FACTOR YCAO"/>
    <property type="match status" value="1"/>
</dbReference>
<dbReference type="RefSeq" id="WP_243307156.1">
    <property type="nucleotide sequence ID" value="NZ_JALGBI010000001.1"/>
</dbReference>
<dbReference type="AlphaFoldDB" id="A0A9X1VWD2"/>
<sequence length="391" mass="44286">MPPTVELLCTDVLEQAAFKLVEAKIDWTSNVQSSGWGRDRDFETAKWKAINEAVERLCYTRLPRSIYSSATELERYVEPAMFVRYLPRQYAMPDFKFAPFDALEPRHWVCAKRVRSDATNHILADFVCSPRAFDATYRRRLTTNASTSGCASSGSIDVAIMHATLELIERDAFMRHWFSQTSGYHISIPTLPQQFRSRINRLHEAGCRAGVQWLYMGTHPTWLAWAQHPTLFFTSIGSASGLNGELALETALNELETMALVRLEGVPEQSIQPSEVRGPADHAAIYSTKNYFQKADALWYGEAPQRSFSDAAAAFETNSDALYQRLESAGHQLYWVDLTIPETRGILDGRTIYTVRVLSTHLIPMAFGYGRLPLGMDTWFRVNTPEIHPFA</sequence>
<feature type="domain" description="YcaO" evidence="1">
    <location>
        <begin position="37"/>
        <end position="391"/>
    </location>
</feature>
<evidence type="ECO:0000313" key="2">
    <source>
        <dbReference type="EMBL" id="MCJ0764499.1"/>
    </source>
</evidence>
<dbReference type="Gene3D" id="3.30.160.660">
    <property type="match status" value="1"/>
</dbReference>
<dbReference type="Proteomes" id="UP001139447">
    <property type="component" value="Unassembled WGS sequence"/>
</dbReference>
<name>A0A9X1VWD2_9BURK</name>